<evidence type="ECO:0000256" key="8">
    <source>
        <dbReference type="RuleBase" id="RU363041"/>
    </source>
</evidence>
<gene>
    <name evidence="10" type="ordered locus">PACID_33230</name>
</gene>
<evidence type="ECO:0000313" key="11">
    <source>
        <dbReference type="Proteomes" id="UP000000214"/>
    </source>
</evidence>
<dbReference type="Pfam" id="PF01925">
    <property type="entry name" value="TauE"/>
    <property type="match status" value="1"/>
</dbReference>
<keyword evidence="4 8" id="KW-1003">Cell membrane</keyword>
<keyword evidence="7 8" id="KW-0472">Membrane</keyword>
<reference evidence="10 11" key="1">
    <citation type="journal article" date="2012" name="BMC Genomics">
        <title>The genome sequence of Propionibacterium acidipropionici provides insights into its biotechnological and industrial potential.</title>
        <authorList>
            <person name="Parizzi L.P."/>
            <person name="Grassi M.C."/>
            <person name="Llerena L.A."/>
            <person name="Carazzolle M.F."/>
            <person name="Queiroz V.L."/>
            <person name="Lunardi I."/>
            <person name="Zeidler A.F."/>
            <person name="Teixeira P.J."/>
            <person name="Mieczkowski P."/>
            <person name="Rincones J."/>
            <person name="Pereira G.A."/>
        </authorList>
    </citation>
    <scope>NUCLEOTIDE SEQUENCE [LARGE SCALE GENOMIC DNA]</scope>
    <source>
        <strain evidence="11">ATCC 4875 / DSM 20272 / JCM 6432 / NBRC 12425 / NCIMB 8070</strain>
    </source>
</reference>
<dbReference type="GO" id="GO:0005886">
    <property type="term" value="C:plasma membrane"/>
    <property type="evidence" value="ECO:0007669"/>
    <property type="project" value="UniProtKB-SubCell"/>
</dbReference>
<comment type="subcellular location">
    <subcellularLocation>
        <location evidence="1 8">Cell membrane</location>
        <topology evidence="1 8">Multi-pass membrane protein</topology>
    </subcellularLocation>
</comment>
<dbReference type="InterPro" id="IPR052017">
    <property type="entry name" value="TSUP"/>
</dbReference>
<feature type="transmembrane region" description="Helical" evidence="8">
    <location>
        <begin position="317"/>
        <end position="335"/>
    </location>
</feature>
<feature type="transmembrane region" description="Helical" evidence="8">
    <location>
        <begin position="26"/>
        <end position="46"/>
    </location>
</feature>
<keyword evidence="3" id="KW-0813">Transport</keyword>
<dbReference type="KEGG" id="pbo:PACID_33230"/>
<evidence type="ECO:0000313" key="10">
    <source>
        <dbReference type="EMBL" id="AFV91081.1"/>
    </source>
</evidence>
<feature type="transmembrane region" description="Helical" evidence="8">
    <location>
        <begin position="121"/>
        <end position="140"/>
    </location>
</feature>
<evidence type="ECO:0000256" key="6">
    <source>
        <dbReference type="ARBA" id="ARBA00022989"/>
    </source>
</evidence>
<evidence type="ECO:0000256" key="4">
    <source>
        <dbReference type="ARBA" id="ARBA00022475"/>
    </source>
</evidence>
<dbReference type="PATRIC" id="fig|1171373.8.peg.3268"/>
<accession>K7RX97</accession>
<evidence type="ECO:0000256" key="2">
    <source>
        <dbReference type="ARBA" id="ARBA00009142"/>
    </source>
</evidence>
<dbReference type="HOGENOM" id="CLU_054750_0_0_11"/>
<feature type="region of interest" description="Disordered" evidence="9">
    <location>
        <begin position="189"/>
        <end position="210"/>
    </location>
</feature>
<dbReference type="InterPro" id="IPR002781">
    <property type="entry name" value="TM_pro_TauE-like"/>
</dbReference>
<dbReference type="Proteomes" id="UP000000214">
    <property type="component" value="Chromosome"/>
</dbReference>
<feature type="transmembrane region" description="Helical" evidence="8">
    <location>
        <begin position="97"/>
        <end position="115"/>
    </location>
</feature>
<dbReference type="EMBL" id="CP003493">
    <property type="protein sequence ID" value="AFV91081.1"/>
    <property type="molecule type" value="Genomic_DNA"/>
</dbReference>
<dbReference type="eggNOG" id="COG0730">
    <property type="taxonomic scope" value="Bacteria"/>
</dbReference>
<organism evidence="10 11">
    <name type="scientific">Acidipropionibacterium acidipropionici (strain ATCC 4875 / DSM 20272 / JCM 6432 / NBRC 12425 / NCIMB 8070 / 4)</name>
    <name type="common">Propionibacterium acidipropionici</name>
    <dbReference type="NCBI Taxonomy" id="1171373"/>
    <lineage>
        <taxon>Bacteria</taxon>
        <taxon>Bacillati</taxon>
        <taxon>Actinomycetota</taxon>
        <taxon>Actinomycetes</taxon>
        <taxon>Propionibacteriales</taxon>
        <taxon>Propionibacteriaceae</taxon>
        <taxon>Acidipropionibacterium</taxon>
    </lineage>
</organism>
<dbReference type="AlphaFoldDB" id="K7RX97"/>
<feature type="transmembrane region" description="Helical" evidence="8">
    <location>
        <begin position="227"/>
        <end position="251"/>
    </location>
</feature>
<evidence type="ECO:0000256" key="3">
    <source>
        <dbReference type="ARBA" id="ARBA00022448"/>
    </source>
</evidence>
<proteinExistence type="inferred from homology"/>
<comment type="similarity">
    <text evidence="2 8">Belongs to the 4-toluene sulfonate uptake permease (TSUP) (TC 2.A.102) family.</text>
</comment>
<feature type="transmembrane region" description="Helical" evidence="8">
    <location>
        <begin position="290"/>
        <end position="311"/>
    </location>
</feature>
<evidence type="ECO:0000256" key="5">
    <source>
        <dbReference type="ARBA" id="ARBA00022692"/>
    </source>
</evidence>
<evidence type="ECO:0000256" key="9">
    <source>
        <dbReference type="SAM" id="MobiDB-lite"/>
    </source>
</evidence>
<evidence type="ECO:0000256" key="7">
    <source>
        <dbReference type="ARBA" id="ARBA00023136"/>
    </source>
</evidence>
<dbReference type="STRING" id="1171373.PACID_33230"/>
<protein>
    <recommendedName>
        <fullName evidence="8">Probable membrane transporter protein</fullName>
    </recommendedName>
</protein>
<keyword evidence="5 8" id="KW-0812">Transmembrane</keyword>
<dbReference type="PANTHER" id="PTHR30269:SF23">
    <property type="entry name" value="MEMBRANE TRANSPORTER PROTEIN YDHB-RELATED"/>
    <property type="match status" value="1"/>
</dbReference>
<evidence type="ECO:0000256" key="1">
    <source>
        <dbReference type="ARBA" id="ARBA00004651"/>
    </source>
</evidence>
<sequence>MIRARGEVLGRLVPGRRGSVEVARMTWVWVALVVVAMMIALDKAMLPGAAILGIGFLAQLIPAKEATGITLAMCILGDWMTIWAYRRDVDWKTLGRLLPNVVIGVVLGAGFLFLADDAVTRRVIGAIILVFVSWNLVVMLNKRRSRVPGRLVVSPSSQVVAAGAEGVREVIGASAEGEQSSAVSVASRSGRGEDAVAGPQGPDAVASARQAGEAAAPTSATRLKRSVFGSLAGFTTMVANAGGPVTSMYFMTEGFPVRLFLGTGAWFYLVLNLVKLPFSIGLGMLTTKYLVPLLIAIPFMIATVALGRWVSGRINKAVFDALVIVLTLVTAVTLLI</sequence>
<dbReference type="PANTHER" id="PTHR30269">
    <property type="entry name" value="TRANSMEMBRANE PROTEIN YFCA"/>
    <property type="match status" value="1"/>
</dbReference>
<keyword evidence="6 8" id="KW-1133">Transmembrane helix</keyword>
<feature type="transmembrane region" description="Helical" evidence="8">
    <location>
        <begin position="257"/>
        <end position="278"/>
    </location>
</feature>
<name>K7RX97_ACIA4</name>